<dbReference type="WBParaSite" id="PS1159_v2.g10017.t1">
    <property type="protein sequence ID" value="PS1159_v2.g10017.t1"/>
    <property type="gene ID" value="PS1159_v2.g10017"/>
</dbReference>
<protein>
    <submittedName>
        <fullName evidence="2">Uncharacterized protein</fullName>
    </submittedName>
</protein>
<organism evidence="1 2">
    <name type="scientific">Panagrolaimus sp. PS1159</name>
    <dbReference type="NCBI Taxonomy" id="55785"/>
    <lineage>
        <taxon>Eukaryota</taxon>
        <taxon>Metazoa</taxon>
        <taxon>Ecdysozoa</taxon>
        <taxon>Nematoda</taxon>
        <taxon>Chromadorea</taxon>
        <taxon>Rhabditida</taxon>
        <taxon>Tylenchina</taxon>
        <taxon>Panagrolaimomorpha</taxon>
        <taxon>Panagrolaimoidea</taxon>
        <taxon>Panagrolaimidae</taxon>
        <taxon>Panagrolaimus</taxon>
    </lineage>
</organism>
<proteinExistence type="predicted"/>
<accession>A0AC35EQS6</accession>
<evidence type="ECO:0000313" key="1">
    <source>
        <dbReference type="Proteomes" id="UP000887580"/>
    </source>
</evidence>
<sequence>MSVKEYNPAVYNLLGDLKVTSEAVTIQDIFLLGKIIQKHNYSDKVCVVIAHRHHDLNDNEVMYEVIDSERRISEPRLLSNVAGKAQPNLLSCGPDGAWYPVGYEADETLTAWNDTKFMAEVAKYLIDNNFTDKLALGSRHSVEKKYNGAVYIEENRRETRQSITRLSSNEELIALKAIPTTYSFNKDTAEPQVDFFCGICW</sequence>
<evidence type="ECO:0000313" key="2">
    <source>
        <dbReference type="WBParaSite" id="PS1159_v2.g10017.t1"/>
    </source>
</evidence>
<reference evidence="2" key="1">
    <citation type="submission" date="2022-11" db="UniProtKB">
        <authorList>
            <consortium name="WormBaseParasite"/>
        </authorList>
    </citation>
    <scope>IDENTIFICATION</scope>
</reference>
<name>A0AC35EQS6_9BILA</name>
<dbReference type="Proteomes" id="UP000887580">
    <property type="component" value="Unplaced"/>
</dbReference>